<organism evidence="2 3">
    <name type="scientific">Desmophyllum pertusum</name>
    <dbReference type="NCBI Taxonomy" id="174260"/>
    <lineage>
        <taxon>Eukaryota</taxon>
        <taxon>Metazoa</taxon>
        <taxon>Cnidaria</taxon>
        <taxon>Anthozoa</taxon>
        <taxon>Hexacorallia</taxon>
        <taxon>Scleractinia</taxon>
        <taxon>Caryophylliina</taxon>
        <taxon>Caryophylliidae</taxon>
        <taxon>Desmophyllum</taxon>
    </lineage>
</organism>
<reference evidence="2" key="1">
    <citation type="submission" date="2023-01" db="EMBL/GenBank/DDBJ databases">
        <title>Genome assembly of the deep-sea coral Lophelia pertusa.</title>
        <authorList>
            <person name="Herrera S."/>
            <person name="Cordes E."/>
        </authorList>
    </citation>
    <scope>NUCLEOTIDE SEQUENCE</scope>
    <source>
        <strain evidence="2">USNM1676648</strain>
        <tissue evidence="2">Polyp</tissue>
    </source>
</reference>
<comment type="caution">
    <text evidence="2">The sequence shown here is derived from an EMBL/GenBank/DDBJ whole genome shotgun (WGS) entry which is preliminary data.</text>
</comment>
<gene>
    <name evidence="2" type="ORF">OS493_025595</name>
</gene>
<proteinExistence type="predicted"/>
<keyword evidence="3" id="KW-1185">Reference proteome</keyword>
<dbReference type="EMBL" id="MU825417">
    <property type="protein sequence ID" value="KAJ7390344.1"/>
    <property type="molecule type" value="Genomic_DNA"/>
</dbReference>
<evidence type="ECO:0000313" key="3">
    <source>
        <dbReference type="Proteomes" id="UP001163046"/>
    </source>
</evidence>
<sequence>MQGQLVLVQGPGWRSLLSQTGWQQVGGVAWSPGCSLRQAGQGKAQLLPTQHKPTHVAQGRPRCKAELNRPDFSVDHFKRDFKLEPLLLFNKIPRVVAACSRQRDTMRYYETAASPKEKASGRATKLVLLHGVVRVHPAVFILCWQDDTGRDNKNEDDDDDCDKVTERKDDAAAAEPGRKQKLLARYC</sequence>
<dbReference type="Proteomes" id="UP001163046">
    <property type="component" value="Unassembled WGS sequence"/>
</dbReference>
<feature type="region of interest" description="Disordered" evidence="1">
    <location>
        <begin position="152"/>
        <end position="176"/>
    </location>
</feature>
<protein>
    <submittedName>
        <fullName evidence="2">Uncharacterized protein</fullName>
    </submittedName>
</protein>
<evidence type="ECO:0000256" key="1">
    <source>
        <dbReference type="SAM" id="MobiDB-lite"/>
    </source>
</evidence>
<evidence type="ECO:0000313" key="2">
    <source>
        <dbReference type="EMBL" id="KAJ7390344.1"/>
    </source>
</evidence>
<name>A0A9X0D9X4_9CNID</name>
<feature type="compositionally biased region" description="Basic and acidic residues" evidence="1">
    <location>
        <begin position="162"/>
        <end position="171"/>
    </location>
</feature>
<accession>A0A9X0D9X4</accession>
<dbReference type="AlphaFoldDB" id="A0A9X0D9X4"/>